<dbReference type="Gene3D" id="3.60.15.10">
    <property type="entry name" value="Ribonuclease Z/Hydroxyacylglutathione hydrolase-like"/>
    <property type="match status" value="1"/>
</dbReference>
<dbReference type="InterPro" id="IPR022712">
    <property type="entry name" value="Beta_Casp"/>
</dbReference>
<dbReference type="SMART" id="SM01027">
    <property type="entry name" value="Beta-Casp"/>
    <property type="match status" value="1"/>
</dbReference>
<accession>A0A842HK81</accession>
<keyword evidence="1 4" id="KW-0378">Hydrolase</keyword>
<dbReference type="EMBL" id="JACJUU010000001">
    <property type="protein sequence ID" value="MBC2768643.1"/>
    <property type="molecule type" value="Genomic_DNA"/>
</dbReference>
<gene>
    <name evidence="4" type="ORF">GTU67_01790</name>
</gene>
<dbReference type="InterPro" id="IPR001279">
    <property type="entry name" value="Metallo-B-lactamas"/>
</dbReference>
<dbReference type="SUPFAM" id="SSF56281">
    <property type="entry name" value="Metallo-hydrolase/oxidoreductase"/>
    <property type="match status" value="1"/>
</dbReference>
<dbReference type="Pfam" id="PF00753">
    <property type="entry name" value="Lactamase_B"/>
    <property type="match status" value="1"/>
</dbReference>
<evidence type="ECO:0000259" key="3">
    <source>
        <dbReference type="SMART" id="SM01027"/>
    </source>
</evidence>
<dbReference type="PANTHER" id="PTHR11203:SF37">
    <property type="entry name" value="INTEGRATOR COMPLEX SUBUNIT 11"/>
    <property type="match status" value="1"/>
</dbReference>
<dbReference type="PANTHER" id="PTHR11203">
    <property type="entry name" value="CLEAVAGE AND POLYADENYLATION SPECIFICITY FACTOR FAMILY MEMBER"/>
    <property type="match status" value="1"/>
</dbReference>
<evidence type="ECO:0000313" key="4">
    <source>
        <dbReference type="EMBL" id="MBC2768643.1"/>
    </source>
</evidence>
<name>A0A842HK81_9BURK</name>
<dbReference type="Pfam" id="PF07521">
    <property type="entry name" value="RMMBL"/>
    <property type="match status" value="1"/>
</dbReference>
<sequence>MELSFLGAAGTVTGSRHMLESNGQRILVDCGLFQGLKFLRQRNWAPFPVDPASINAVVLTHAHLDHSGYLPRLGRDGFKGSVFASAPTIDLAEILLLDSAHIQESDAEFANRHKLSSHEPALPLYTTKEAHKIIRQFQPLARDAFHPIDHELKIKLHRAGHILGASIVEVQWDGRKLVFSGDLGRYNDPVMPDPDVVEEADYLVLESTYGDRSHDASPPEAVLEDIIRRTAERGGTVVIPAFAVGRVQLLLYYLHKLRRERRLPENMPIYLDSPMSLSAVRVHRDHPGEQKLTRAQVNEVNQVAEYIESVDESKALDASVMPKIIISASGMATGGRVVHHLKRFAPDPRSSILFAGYQAAGTRGAKMLAGAQTIKIHGEYIPVKAELDNLSMLSAHADADEIMRWLGGFRRPPRETFLVHGEPEAADALRCRIKDELGWRVRAVEHLEKVSLR</sequence>
<dbReference type="Proteomes" id="UP000545386">
    <property type="component" value="Unassembled WGS sequence"/>
</dbReference>
<dbReference type="RefSeq" id="WP_185778472.1">
    <property type="nucleotide sequence ID" value="NZ_JACJUU010000001.1"/>
</dbReference>
<dbReference type="CDD" id="cd16295">
    <property type="entry name" value="TTHA0252-CPSF-like_MBL-fold"/>
    <property type="match status" value="1"/>
</dbReference>
<dbReference type="SMART" id="SM00849">
    <property type="entry name" value="Lactamase_B"/>
    <property type="match status" value="1"/>
</dbReference>
<evidence type="ECO:0000259" key="2">
    <source>
        <dbReference type="SMART" id="SM00849"/>
    </source>
</evidence>
<dbReference type="InterPro" id="IPR050698">
    <property type="entry name" value="MBL"/>
</dbReference>
<dbReference type="InterPro" id="IPR036866">
    <property type="entry name" value="RibonucZ/Hydroxyglut_hydro"/>
</dbReference>
<dbReference type="GO" id="GO:0004521">
    <property type="term" value="F:RNA endonuclease activity"/>
    <property type="evidence" value="ECO:0007669"/>
    <property type="project" value="TreeGrafter"/>
</dbReference>
<reference evidence="4 5" key="1">
    <citation type="submission" date="2020-08" db="EMBL/GenBank/DDBJ databases">
        <title>Paraeoetvoesia sp. YC-7-48 draft genome sequence.</title>
        <authorList>
            <person name="Yao L."/>
        </authorList>
    </citation>
    <scope>NUCLEOTIDE SEQUENCE [LARGE SCALE GENOMIC DNA]</scope>
    <source>
        <strain evidence="5">YC-7-48</strain>
    </source>
</reference>
<keyword evidence="5" id="KW-1185">Reference proteome</keyword>
<feature type="domain" description="Metallo-beta-lactamase" evidence="2">
    <location>
        <begin position="13"/>
        <end position="242"/>
    </location>
</feature>
<protein>
    <submittedName>
        <fullName evidence="4">MBL fold metallo-hydrolase</fullName>
    </submittedName>
</protein>
<dbReference type="InterPro" id="IPR011108">
    <property type="entry name" value="RMMBL"/>
</dbReference>
<dbReference type="Gene3D" id="3.40.50.10890">
    <property type="match status" value="1"/>
</dbReference>
<evidence type="ECO:0000313" key="5">
    <source>
        <dbReference type="Proteomes" id="UP000545386"/>
    </source>
</evidence>
<evidence type="ECO:0000256" key="1">
    <source>
        <dbReference type="ARBA" id="ARBA00022801"/>
    </source>
</evidence>
<dbReference type="GO" id="GO:0016787">
    <property type="term" value="F:hydrolase activity"/>
    <property type="evidence" value="ECO:0007669"/>
    <property type="project" value="UniProtKB-KW"/>
</dbReference>
<organism evidence="4 5">
    <name type="scientific">Pusillimonas minor</name>
    <dbReference type="NCBI Taxonomy" id="2697024"/>
    <lineage>
        <taxon>Bacteria</taxon>
        <taxon>Pseudomonadati</taxon>
        <taxon>Pseudomonadota</taxon>
        <taxon>Betaproteobacteria</taxon>
        <taxon>Burkholderiales</taxon>
        <taxon>Alcaligenaceae</taxon>
        <taxon>Pusillimonas</taxon>
    </lineage>
</organism>
<proteinExistence type="predicted"/>
<feature type="domain" description="Beta-Casp" evidence="3">
    <location>
        <begin position="247"/>
        <end position="367"/>
    </location>
</feature>
<dbReference type="Pfam" id="PF10996">
    <property type="entry name" value="Beta-Casp"/>
    <property type="match status" value="1"/>
</dbReference>
<comment type="caution">
    <text evidence="4">The sequence shown here is derived from an EMBL/GenBank/DDBJ whole genome shotgun (WGS) entry which is preliminary data.</text>
</comment>
<dbReference type="AlphaFoldDB" id="A0A842HK81"/>